<evidence type="ECO:0000256" key="2">
    <source>
        <dbReference type="ARBA" id="ARBA00022448"/>
    </source>
</evidence>
<evidence type="ECO:0000256" key="5">
    <source>
        <dbReference type="ARBA" id="ARBA00022989"/>
    </source>
</evidence>
<dbReference type="PANTHER" id="PTHR30043:SF1">
    <property type="entry name" value="ABC TRANSPORT SYSTEM PERMEASE PROTEIN P69"/>
    <property type="match status" value="1"/>
</dbReference>
<comment type="subcellular location">
    <subcellularLocation>
        <location evidence="1 7">Cell membrane</location>
        <topology evidence="1 7">Multi-pass membrane protein</topology>
    </subcellularLocation>
</comment>
<feature type="transmembrane region" description="Helical" evidence="7">
    <location>
        <begin position="74"/>
        <end position="102"/>
    </location>
</feature>
<dbReference type="Proteomes" id="UP000832011">
    <property type="component" value="Chromosome"/>
</dbReference>
<feature type="transmembrane region" description="Helical" evidence="7">
    <location>
        <begin position="207"/>
        <end position="225"/>
    </location>
</feature>
<dbReference type="Pfam" id="PF00528">
    <property type="entry name" value="BPD_transp_1"/>
    <property type="match status" value="1"/>
</dbReference>
<dbReference type="EMBL" id="CP091511">
    <property type="protein sequence ID" value="UOO88961.1"/>
    <property type="molecule type" value="Genomic_DNA"/>
</dbReference>
<dbReference type="NCBIfam" id="TIGR01097">
    <property type="entry name" value="PhnE"/>
    <property type="match status" value="1"/>
</dbReference>
<feature type="transmembrane region" description="Helical" evidence="7">
    <location>
        <begin position="123"/>
        <end position="146"/>
    </location>
</feature>
<dbReference type="InterPro" id="IPR035906">
    <property type="entry name" value="MetI-like_sf"/>
</dbReference>
<organism evidence="9 10">
    <name type="scientific">Vitreoscilla massiliensis</name>
    <dbReference type="NCBI Taxonomy" id="1689272"/>
    <lineage>
        <taxon>Bacteria</taxon>
        <taxon>Pseudomonadati</taxon>
        <taxon>Pseudomonadota</taxon>
        <taxon>Betaproteobacteria</taxon>
        <taxon>Neisseriales</taxon>
        <taxon>Neisseriaceae</taxon>
        <taxon>Vitreoscilla</taxon>
    </lineage>
</organism>
<evidence type="ECO:0000256" key="4">
    <source>
        <dbReference type="ARBA" id="ARBA00022692"/>
    </source>
</evidence>
<feature type="transmembrane region" description="Helical" evidence="7">
    <location>
        <begin position="231"/>
        <end position="253"/>
    </location>
</feature>
<evidence type="ECO:0000313" key="10">
    <source>
        <dbReference type="Proteomes" id="UP000832011"/>
    </source>
</evidence>
<evidence type="ECO:0000259" key="8">
    <source>
        <dbReference type="PROSITE" id="PS50928"/>
    </source>
</evidence>
<keyword evidence="2 7" id="KW-0813">Transport</keyword>
<comment type="similarity">
    <text evidence="7">Belongs to the binding-protein-dependent transport system permease family.</text>
</comment>
<evidence type="ECO:0000256" key="6">
    <source>
        <dbReference type="ARBA" id="ARBA00023136"/>
    </source>
</evidence>
<dbReference type="Gene3D" id="1.10.3720.10">
    <property type="entry name" value="MetI-like"/>
    <property type="match status" value="1"/>
</dbReference>
<dbReference type="PROSITE" id="PS50928">
    <property type="entry name" value="ABC_TM1"/>
    <property type="match status" value="1"/>
</dbReference>
<evidence type="ECO:0000256" key="7">
    <source>
        <dbReference type="RuleBase" id="RU363032"/>
    </source>
</evidence>
<dbReference type="InterPro" id="IPR005769">
    <property type="entry name" value="PhnE/PtxC"/>
</dbReference>
<proteinExistence type="inferred from homology"/>
<keyword evidence="5 7" id="KW-1133">Transmembrane helix</keyword>
<accession>A0ABY4DZK3</accession>
<reference evidence="9 10" key="1">
    <citation type="journal article" date="2022" name="Res Sq">
        <title>Evolution of multicellular longitudinally dividing oral cavity symbionts (Neisseriaceae).</title>
        <authorList>
            <person name="Nyongesa S."/>
            <person name="Weber P."/>
            <person name="Bernet E."/>
            <person name="Pullido F."/>
            <person name="Nieckarz M."/>
            <person name="Delaby M."/>
            <person name="Nieves C."/>
            <person name="Viehboeck T."/>
            <person name="Krause N."/>
            <person name="Rivera-Millot A."/>
            <person name="Nakamura A."/>
            <person name="Vischer N."/>
            <person name="VanNieuwenhze M."/>
            <person name="Brun Y."/>
            <person name="Cava F."/>
            <person name="Bulgheresi S."/>
            <person name="Veyrier F."/>
        </authorList>
    </citation>
    <scope>NUCLEOTIDE SEQUENCE [LARGE SCALE GENOMIC DNA]</scope>
    <source>
        <strain evidence="9 10">SN4</strain>
    </source>
</reference>
<name>A0ABY4DZK3_9NEIS</name>
<sequence>MNQVYVPPRSGGLKKWLNLMGWGLLLAVLSLAWQGSEMAPIKLVRDSGNMWTLITDFFPPDFKEWRSYLDEMLITIYIGIWGTLLAIVCAIPLGLMCAENIAPKWMQIITKRCMDALRSINEMVFAMIFVAAVGLGPFPGVLALFLHSTGCLAKLFAEAVEAIEPGPVEGVRATGADKIGEILYGVIPQVLPLWISYSLYRFESNVRSATVVGMVGAGGIGVLLWESIRGFDFPATCAIMLIIIVTVTVIDALSQILRKRFI</sequence>
<evidence type="ECO:0000256" key="3">
    <source>
        <dbReference type="ARBA" id="ARBA00022475"/>
    </source>
</evidence>
<dbReference type="SUPFAM" id="SSF161098">
    <property type="entry name" value="MetI-like"/>
    <property type="match status" value="1"/>
</dbReference>
<keyword evidence="4 7" id="KW-0812">Transmembrane</keyword>
<dbReference type="RefSeq" id="WP_058357362.1">
    <property type="nucleotide sequence ID" value="NZ_CABKVG010000010.1"/>
</dbReference>
<dbReference type="InterPro" id="IPR000515">
    <property type="entry name" value="MetI-like"/>
</dbReference>
<evidence type="ECO:0000256" key="1">
    <source>
        <dbReference type="ARBA" id="ARBA00004651"/>
    </source>
</evidence>
<feature type="domain" description="ABC transmembrane type-1" evidence="8">
    <location>
        <begin position="72"/>
        <end position="254"/>
    </location>
</feature>
<dbReference type="PANTHER" id="PTHR30043">
    <property type="entry name" value="PHOSPHONATES TRANSPORT SYSTEM PERMEASE PROTEIN"/>
    <property type="match status" value="1"/>
</dbReference>
<evidence type="ECO:0000313" key="9">
    <source>
        <dbReference type="EMBL" id="UOO88961.1"/>
    </source>
</evidence>
<keyword evidence="3" id="KW-1003">Cell membrane</keyword>
<keyword evidence="6 7" id="KW-0472">Membrane</keyword>
<protein>
    <submittedName>
        <fullName evidence="9">Phosphonate ABC transporter, permease protein PhnE</fullName>
    </submittedName>
</protein>
<keyword evidence="10" id="KW-1185">Reference proteome</keyword>
<feature type="transmembrane region" description="Helical" evidence="7">
    <location>
        <begin position="182"/>
        <end position="200"/>
    </location>
</feature>
<gene>
    <name evidence="9" type="primary">phnE</name>
    <name evidence="9" type="ORF">LVJ82_16165</name>
</gene>